<dbReference type="Proteomes" id="UP000323866">
    <property type="component" value="Unassembled WGS sequence"/>
</dbReference>
<dbReference type="EMBL" id="VKKZ01000001">
    <property type="protein sequence ID" value="KAA6438091.1"/>
    <property type="molecule type" value="Genomic_DNA"/>
</dbReference>
<dbReference type="PANTHER" id="PTHR30345">
    <property type="entry name" value="RIBOSE-5-PHOSPHATE ISOMERASE B"/>
    <property type="match status" value="1"/>
</dbReference>
<dbReference type="SUPFAM" id="SSF89623">
    <property type="entry name" value="Ribose/Galactose isomerase RpiB/AlsB"/>
    <property type="match status" value="1"/>
</dbReference>
<reference evidence="5 7" key="1">
    <citation type="submission" date="2019-07" db="EMBL/GenBank/DDBJ databases">
        <authorList>
            <person name="Qu J.-H."/>
        </authorList>
    </citation>
    <scope>NUCLEOTIDE SEQUENCE [LARGE SCALE GENOMIC DNA]</scope>
    <source>
        <strain evidence="5 7">MDT1-10-3</strain>
    </source>
</reference>
<dbReference type="NCBIfam" id="NF004051">
    <property type="entry name" value="PRK05571.1"/>
    <property type="match status" value="1"/>
</dbReference>
<protein>
    <submittedName>
        <fullName evidence="5">Ribose 5-phosphate isomerase B</fullName>
        <ecNumber evidence="5">5.3.1.6</ecNumber>
    </submittedName>
</protein>
<dbReference type="Proteomes" id="UP001570846">
    <property type="component" value="Unassembled WGS sequence"/>
</dbReference>
<dbReference type="InterPro" id="IPR003500">
    <property type="entry name" value="RpiB_LacA_LacB"/>
</dbReference>
<comment type="similarity">
    <text evidence="1">Belongs to the LacAB/RpiB family.</text>
</comment>
<dbReference type="PANTHER" id="PTHR30345:SF0">
    <property type="entry name" value="DNA DAMAGE-REPAIR_TOLERATION PROTEIN DRT102"/>
    <property type="match status" value="1"/>
</dbReference>
<evidence type="ECO:0000256" key="2">
    <source>
        <dbReference type="ARBA" id="ARBA00023235"/>
    </source>
</evidence>
<sequence length="143" mass="15431">MKIALGGDHAGFQYKGLVKEQLEALGHEVKDFGPFSDASVDYPDFVHPLASAVETKEYEMGILLCGSGNGVAITANKHAGIRAALCWQKELAELSRSHNNANVLCIPARFVSEEVAAEMVDAFLTTPFEGGRHQNRVDKIACA</sequence>
<dbReference type="Pfam" id="PF02502">
    <property type="entry name" value="LacAB_rpiB"/>
    <property type="match status" value="1"/>
</dbReference>
<dbReference type="OrthoDB" id="1778624at2"/>
<dbReference type="EC" id="5.3.1.6" evidence="5"/>
<comment type="caution">
    <text evidence="5">The sequence shown here is derived from an EMBL/GenBank/DDBJ whole genome shotgun (WGS) entry which is preliminary data.</text>
</comment>
<dbReference type="GO" id="GO:0009052">
    <property type="term" value="P:pentose-phosphate shunt, non-oxidative branch"/>
    <property type="evidence" value="ECO:0007669"/>
    <property type="project" value="TreeGrafter"/>
</dbReference>
<proteinExistence type="inferred from homology"/>
<reference evidence="6 8" key="3">
    <citation type="submission" date="2024-08" db="EMBL/GenBank/DDBJ databases">
        <authorList>
            <person name="Wei W."/>
        </authorList>
    </citation>
    <scope>NUCLEOTIDE SEQUENCE [LARGE SCALE GENOMIC DNA]</scope>
    <source>
        <strain evidence="6 8">XU2</strain>
    </source>
</reference>
<name>A0A5M8QS81_9BACT</name>
<dbReference type="GO" id="GO:0019316">
    <property type="term" value="P:D-allose catabolic process"/>
    <property type="evidence" value="ECO:0007669"/>
    <property type="project" value="TreeGrafter"/>
</dbReference>
<dbReference type="GO" id="GO:0004751">
    <property type="term" value="F:ribose-5-phosphate isomerase activity"/>
    <property type="evidence" value="ECO:0007669"/>
    <property type="project" value="UniProtKB-EC"/>
</dbReference>
<feature type="binding site" evidence="4">
    <location>
        <begin position="8"/>
        <end position="9"/>
    </location>
    <ligand>
        <name>D-ribulose 5-phosphate</name>
        <dbReference type="ChEBI" id="CHEBI:58121"/>
    </ligand>
</feature>
<feature type="binding site" evidence="4">
    <location>
        <position position="109"/>
    </location>
    <ligand>
        <name>D-ribulose 5-phosphate</name>
        <dbReference type="ChEBI" id="CHEBI:58121"/>
    </ligand>
</feature>
<feature type="active site" description="Proton acceptor" evidence="3">
    <location>
        <position position="65"/>
    </location>
</feature>
<dbReference type="RefSeq" id="WP_149096591.1">
    <property type="nucleotide sequence ID" value="NZ_BMMG01000010.1"/>
</dbReference>
<keyword evidence="8" id="KW-1185">Reference proteome</keyword>
<organism evidence="5 7">
    <name type="scientific">Rufibacter glacialis</name>
    <dbReference type="NCBI Taxonomy" id="1259555"/>
    <lineage>
        <taxon>Bacteria</taxon>
        <taxon>Pseudomonadati</taxon>
        <taxon>Bacteroidota</taxon>
        <taxon>Cytophagia</taxon>
        <taxon>Cytophagales</taxon>
        <taxon>Hymenobacteraceae</taxon>
        <taxon>Rufibacter</taxon>
    </lineage>
</organism>
<dbReference type="PIRSF" id="PIRSF005384">
    <property type="entry name" value="RpiB_LacA_B"/>
    <property type="match status" value="1"/>
</dbReference>
<gene>
    <name evidence="5" type="primary">rpiB</name>
    <name evidence="6" type="ORF">ACD591_18990</name>
    <name evidence="5" type="ORF">FOE74_00160</name>
</gene>
<accession>A0A5M8QS81</accession>
<keyword evidence="2 5" id="KW-0413">Isomerase</keyword>
<evidence type="ECO:0000313" key="8">
    <source>
        <dbReference type="Proteomes" id="UP001570846"/>
    </source>
</evidence>
<evidence type="ECO:0000313" key="5">
    <source>
        <dbReference type="EMBL" id="KAA6438091.1"/>
    </source>
</evidence>
<evidence type="ECO:0000256" key="1">
    <source>
        <dbReference type="ARBA" id="ARBA00008754"/>
    </source>
</evidence>
<feature type="binding site" evidence="4">
    <location>
        <position position="136"/>
    </location>
    <ligand>
        <name>D-ribulose 5-phosphate</name>
        <dbReference type="ChEBI" id="CHEBI:58121"/>
    </ligand>
</feature>
<dbReference type="InterPro" id="IPR036569">
    <property type="entry name" value="RpiB_LacA_LacB_sf"/>
</dbReference>
<evidence type="ECO:0000313" key="7">
    <source>
        <dbReference type="Proteomes" id="UP000323866"/>
    </source>
</evidence>
<feature type="binding site" evidence="4">
    <location>
        <position position="99"/>
    </location>
    <ligand>
        <name>D-ribulose 5-phosphate</name>
        <dbReference type="ChEBI" id="CHEBI:58121"/>
    </ligand>
</feature>
<feature type="active site" description="Proton donor" evidence="3">
    <location>
        <position position="98"/>
    </location>
</feature>
<feature type="binding site" evidence="4">
    <location>
        <position position="132"/>
    </location>
    <ligand>
        <name>D-ribulose 5-phosphate</name>
        <dbReference type="ChEBI" id="CHEBI:58121"/>
    </ligand>
</feature>
<evidence type="ECO:0000256" key="4">
    <source>
        <dbReference type="PIRSR" id="PIRSR005384-2"/>
    </source>
</evidence>
<reference evidence="5 7" key="2">
    <citation type="submission" date="2019-09" db="EMBL/GenBank/DDBJ databases">
        <title>A bacterium isolated from glacier soil.</title>
        <authorList>
            <person name="Liu Q."/>
        </authorList>
    </citation>
    <scope>NUCLEOTIDE SEQUENCE [LARGE SCALE GENOMIC DNA]</scope>
    <source>
        <strain evidence="5 7">MDT1-10-3</strain>
    </source>
</reference>
<dbReference type="Gene3D" id="3.40.1400.10">
    <property type="entry name" value="Sugar-phosphate isomerase, RpiB/LacA/LacB"/>
    <property type="match status" value="1"/>
</dbReference>
<feature type="binding site" evidence="4">
    <location>
        <begin position="66"/>
        <end position="70"/>
    </location>
    <ligand>
        <name>D-ribulose 5-phosphate</name>
        <dbReference type="ChEBI" id="CHEBI:58121"/>
    </ligand>
</feature>
<dbReference type="NCBIfam" id="TIGR01120">
    <property type="entry name" value="rpiB"/>
    <property type="match status" value="1"/>
</dbReference>
<dbReference type="AlphaFoldDB" id="A0A5M8QS81"/>
<evidence type="ECO:0000313" key="6">
    <source>
        <dbReference type="EMBL" id="MFA1773394.1"/>
    </source>
</evidence>
<dbReference type="NCBIfam" id="TIGR00689">
    <property type="entry name" value="rpiB_lacA_lacB"/>
    <property type="match status" value="1"/>
</dbReference>
<evidence type="ECO:0000256" key="3">
    <source>
        <dbReference type="PIRSR" id="PIRSR005384-1"/>
    </source>
</evidence>
<dbReference type="EMBL" id="JBGOGF010000012">
    <property type="protein sequence ID" value="MFA1773394.1"/>
    <property type="molecule type" value="Genomic_DNA"/>
</dbReference>
<dbReference type="InterPro" id="IPR004785">
    <property type="entry name" value="RpiB"/>
</dbReference>